<evidence type="ECO:0000313" key="2">
    <source>
        <dbReference type="EMBL" id="CAB0004755.1"/>
    </source>
</evidence>
<keyword evidence="1" id="KW-1133">Transmembrane helix</keyword>
<keyword evidence="1" id="KW-0472">Membrane</keyword>
<keyword evidence="3" id="KW-1185">Reference proteome</keyword>
<sequence length="88" mass="10112">MKTILDGRDIPLRVTFYQLVDQQNYRFLSITRMSNILPVHADHCASLTMLTVPESSRHVSKSFFLRGFLLFPLTILQNVFIVLIKSGT</sequence>
<dbReference type="AlphaFoldDB" id="A0A6H5GNU9"/>
<name>A0A6H5GNU9_9HEMI</name>
<protein>
    <submittedName>
        <fullName evidence="2">Uncharacterized protein</fullName>
    </submittedName>
</protein>
<reference evidence="2 3" key="1">
    <citation type="submission" date="2020-02" db="EMBL/GenBank/DDBJ databases">
        <authorList>
            <person name="Ferguson B K."/>
        </authorList>
    </citation>
    <scope>NUCLEOTIDE SEQUENCE [LARGE SCALE GENOMIC DNA]</scope>
</reference>
<keyword evidence="1" id="KW-0812">Transmembrane</keyword>
<feature type="non-terminal residue" evidence="2">
    <location>
        <position position="88"/>
    </location>
</feature>
<dbReference type="EMBL" id="CADCXU010015148">
    <property type="protein sequence ID" value="CAB0004755.1"/>
    <property type="molecule type" value="Genomic_DNA"/>
</dbReference>
<evidence type="ECO:0000256" key="1">
    <source>
        <dbReference type="SAM" id="Phobius"/>
    </source>
</evidence>
<evidence type="ECO:0000313" key="3">
    <source>
        <dbReference type="Proteomes" id="UP000479000"/>
    </source>
</evidence>
<feature type="transmembrane region" description="Helical" evidence="1">
    <location>
        <begin position="63"/>
        <end position="84"/>
    </location>
</feature>
<accession>A0A6H5GNU9</accession>
<proteinExistence type="predicted"/>
<dbReference type="Proteomes" id="UP000479000">
    <property type="component" value="Unassembled WGS sequence"/>
</dbReference>
<gene>
    <name evidence="2" type="ORF">NTEN_LOCUS10232</name>
</gene>
<organism evidence="2 3">
    <name type="scientific">Nesidiocoris tenuis</name>
    <dbReference type="NCBI Taxonomy" id="355587"/>
    <lineage>
        <taxon>Eukaryota</taxon>
        <taxon>Metazoa</taxon>
        <taxon>Ecdysozoa</taxon>
        <taxon>Arthropoda</taxon>
        <taxon>Hexapoda</taxon>
        <taxon>Insecta</taxon>
        <taxon>Pterygota</taxon>
        <taxon>Neoptera</taxon>
        <taxon>Paraneoptera</taxon>
        <taxon>Hemiptera</taxon>
        <taxon>Heteroptera</taxon>
        <taxon>Panheteroptera</taxon>
        <taxon>Cimicomorpha</taxon>
        <taxon>Miridae</taxon>
        <taxon>Dicyphina</taxon>
        <taxon>Nesidiocoris</taxon>
    </lineage>
</organism>